<feature type="region of interest" description="Disordered" evidence="1">
    <location>
        <begin position="149"/>
        <end position="222"/>
    </location>
</feature>
<organism evidence="2 3">
    <name type="scientific">Exocentrus adspersus</name>
    <dbReference type="NCBI Taxonomy" id="1586481"/>
    <lineage>
        <taxon>Eukaryota</taxon>
        <taxon>Metazoa</taxon>
        <taxon>Ecdysozoa</taxon>
        <taxon>Arthropoda</taxon>
        <taxon>Hexapoda</taxon>
        <taxon>Insecta</taxon>
        <taxon>Pterygota</taxon>
        <taxon>Neoptera</taxon>
        <taxon>Endopterygota</taxon>
        <taxon>Coleoptera</taxon>
        <taxon>Polyphaga</taxon>
        <taxon>Cucujiformia</taxon>
        <taxon>Chrysomeloidea</taxon>
        <taxon>Cerambycidae</taxon>
        <taxon>Lamiinae</taxon>
        <taxon>Acanthocinini</taxon>
        <taxon>Exocentrus</taxon>
    </lineage>
</organism>
<feature type="compositionally biased region" description="Low complexity" evidence="1">
    <location>
        <begin position="393"/>
        <end position="411"/>
    </location>
</feature>
<sequence length="438" mass="48943">MHACTQKDTLQPLQCLTDHSHILVQDLEILVLWKNREKVPPLLLVIITDCIPKTVRKAQPLVKNTNVLALPGQFLKYVGRTSTDRDEIPSMEKLQEKIVWVAKIHKQQILAKKILSRKVILLMQGLSTIRTNEAIRRKNRELLSVLHAQQEQERLSRSSTQDDSFSKETTTHRDKQSEPVPVEQVEMETVTVITRGTSPTPVTAPTSASRISTTPWSSDDAKLTSLSNKQKGIIREKKHQTIHVIVQKVYPEIILQKACKKQLPPQIPKSEAASKSNSLHSFQAANKDFRKSVLNMNSDKSKNQIGRRSNSASSADSDAGDPDATDVSENLTSYKSYHTSSSSKLPHKVSSSDKSLYHRCRRSPSSDASTSCHTSSSEEDPKAKHENIKRKSGNSSRTSVVVSSVNELLSLDKSPKPPHSPRQKTEKASNQKLKLNHS</sequence>
<feature type="compositionally biased region" description="Low complexity" evidence="1">
    <location>
        <begin position="331"/>
        <end position="344"/>
    </location>
</feature>
<feature type="region of interest" description="Disordered" evidence="1">
    <location>
        <begin position="297"/>
        <end position="438"/>
    </location>
</feature>
<evidence type="ECO:0000313" key="2">
    <source>
        <dbReference type="EMBL" id="KAJ8922116.1"/>
    </source>
</evidence>
<feature type="compositionally biased region" description="Low complexity" evidence="1">
    <location>
        <begin position="363"/>
        <end position="375"/>
    </location>
</feature>
<proteinExistence type="predicted"/>
<comment type="caution">
    <text evidence="2">The sequence shown here is derived from an EMBL/GenBank/DDBJ whole genome shotgun (WGS) entry which is preliminary data.</text>
</comment>
<feature type="compositionally biased region" description="Low complexity" evidence="1">
    <location>
        <begin position="197"/>
        <end position="209"/>
    </location>
</feature>
<evidence type="ECO:0000256" key="1">
    <source>
        <dbReference type="SAM" id="MobiDB-lite"/>
    </source>
</evidence>
<keyword evidence="3" id="KW-1185">Reference proteome</keyword>
<name>A0AAV8W7I3_9CUCU</name>
<accession>A0AAV8W7I3</accession>
<dbReference type="EMBL" id="JANEYG010000007">
    <property type="protein sequence ID" value="KAJ8922116.1"/>
    <property type="molecule type" value="Genomic_DNA"/>
</dbReference>
<gene>
    <name evidence="2" type="ORF">NQ315_004050</name>
</gene>
<feature type="compositionally biased region" description="Polar residues" evidence="1">
    <location>
        <begin position="297"/>
        <end position="308"/>
    </location>
</feature>
<dbReference type="AlphaFoldDB" id="A0AAV8W7I3"/>
<feature type="compositionally biased region" description="Basic and acidic residues" evidence="1">
    <location>
        <begin position="164"/>
        <end position="177"/>
    </location>
</feature>
<reference evidence="2 3" key="1">
    <citation type="journal article" date="2023" name="Insect Mol. Biol.">
        <title>Genome sequencing provides insights into the evolution of gene families encoding plant cell wall-degrading enzymes in longhorned beetles.</title>
        <authorList>
            <person name="Shin N.R."/>
            <person name="Okamura Y."/>
            <person name="Kirsch R."/>
            <person name="Pauchet Y."/>
        </authorList>
    </citation>
    <scope>NUCLEOTIDE SEQUENCE [LARGE SCALE GENOMIC DNA]</scope>
    <source>
        <strain evidence="2">EAD_L_NR</strain>
    </source>
</reference>
<protein>
    <submittedName>
        <fullName evidence="2">Uncharacterized protein</fullName>
    </submittedName>
</protein>
<dbReference type="Proteomes" id="UP001159042">
    <property type="component" value="Unassembled WGS sequence"/>
</dbReference>
<evidence type="ECO:0000313" key="3">
    <source>
        <dbReference type="Proteomes" id="UP001159042"/>
    </source>
</evidence>